<dbReference type="Proteomes" id="UP000028990">
    <property type="component" value="Unassembled WGS sequence"/>
</dbReference>
<dbReference type="AlphaFoldDB" id="A0A091CZT6"/>
<protein>
    <submittedName>
        <fullName evidence="2">Prostaglandin E synthase 3</fullName>
    </submittedName>
</protein>
<evidence type="ECO:0000256" key="1">
    <source>
        <dbReference type="SAM" id="MobiDB-lite"/>
    </source>
</evidence>
<accession>A0A091CZT6</accession>
<feature type="region of interest" description="Disordered" evidence="1">
    <location>
        <begin position="19"/>
        <end position="46"/>
    </location>
</feature>
<name>A0A091CZT6_FUKDA</name>
<keyword evidence="3" id="KW-1185">Reference proteome</keyword>
<feature type="compositionally biased region" description="Basic and acidic residues" evidence="1">
    <location>
        <begin position="19"/>
        <end position="35"/>
    </location>
</feature>
<proteinExistence type="predicted"/>
<gene>
    <name evidence="2" type="ORF">H920_14342</name>
</gene>
<sequence length="169" mass="19148">MIELMGRLACRKDRKRNKFSEMKEKEDREEEKNRGQVDFSSWNDLEDDSKEDMANCDHFSKTVDNMGGEEGVDLLEVEGADDGSYNHDDETMPDLECVQLKCQEIISVSKGKVFKFIQGYGATCCALRSPREWLSHGYGAVGVLRPILENAQFQVIPPIRPESVTTPNP</sequence>
<evidence type="ECO:0000313" key="3">
    <source>
        <dbReference type="Proteomes" id="UP000028990"/>
    </source>
</evidence>
<reference evidence="2 3" key="1">
    <citation type="submission" date="2013-11" db="EMBL/GenBank/DDBJ databases">
        <title>The Damaraland mole rat (Fukomys damarensis) genome and evolution of African mole rats.</title>
        <authorList>
            <person name="Gladyshev V.N."/>
            <person name="Fang X."/>
        </authorList>
    </citation>
    <scope>NUCLEOTIDE SEQUENCE [LARGE SCALE GENOMIC DNA]</scope>
    <source>
        <tissue evidence="2">Liver</tissue>
    </source>
</reference>
<dbReference type="EMBL" id="KN123629">
    <property type="protein sequence ID" value="KFO24212.1"/>
    <property type="molecule type" value="Genomic_DNA"/>
</dbReference>
<organism evidence="2 3">
    <name type="scientific">Fukomys damarensis</name>
    <name type="common">Damaraland mole rat</name>
    <name type="synonym">Cryptomys damarensis</name>
    <dbReference type="NCBI Taxonomy" id="885580"/>
    <lineage>
        <taxon>Eukaryota</taxon>
        <taxon>Metazoa</taxon>
        <taxon>Chordata</taxon>
        <taxon>Craniata</taxon>
        <taxon>Vertebrata</taxon>
        <taxon>Euteleostomi</taxon>
        <taxon>Mammalia</taxon>
        <taxon>Eutheria</taxon>
        <taxon>Euarchontoglires</taxon>
        <taxon>Glires</taxon>
        <taxon>Rodentia</taxon>
        <taxon>Hystricomorpha</taxon>
        <taxon>Bathyergidae</taxon>
        <taxon>Fukomys</taxon>
    </lineage>
</organism>
<evidence type="ECO:0000313" key="2">
    <source>
        <dbReference type="EMBL" id="KFO24212.1"/>
    </source>
</evidence>